<dbReference type="Pfam" id="PF04404">
    <property type="entry name" value="ERF"/>
    <property type="match status" value="1"/>
</dbReference>
<dbReference type="InterPro" id="IPR007499">
    <property type="entry name" value="ERF_bacteria_virus"/>
</dbReference>
<comment type="caution">
    <text evidence="1">The sequence shown here is derived from an EMBL/GenBank/DDBJ whole genome shotgun (WGS) entry which is preliminary data.</text>
</comment>
<sequence length="154" mass="16946">MKHTKNQKIHATSTSFKGVKMKELISALIKAQPHFKSIRKDKINPYVKSKYADLDSVIAATKDALRANGLLISQTTSVNESRAILVTTLWHESGQKIEGNYPLTKTEDPQKLGASITYARRYALCAILGITADDDNDGDETLMNSANKTVAPIQ</sequence>
<evidence type="ECO:0008006" key="3">
    <source>
        <dbReference type="Google" id="ProtNLM"/>
    </source>
</evidence>
<reference evidence="1 2" key="2">
    <citation type="submission" date="2018-03" db="EMBL/GenBank/DDBJ databases">
        <title>The ancient ancestry and fast evolution of plastids.</title>
        <authorList>
            <person name="Moore K.R."/>
            <person name="Magnabosco C."/>
            <person name="Momper L."/>
            <person name="Gold D.A."/>
            <person name="Bosak T."/>
            <person name="Fournier G.P."/>
        </authorList>
    </citation>
    <scope>NUCLEOTIDE SEQUENCE [LARGE SCALE GENOMIC DNA]</scope>
    <source>
        <strain evidence="1 2">CCAP 1448/3</strain>
    </source>
</reference>
<name>A0A2T1BWW3_9CYAN</name>
<keyword evidence="2" id="KW-1185">Reference proteome</keyword>
<reference evidence="1 2" key="1">
    <citation type="submission" date="2018-02" db="EMBL/GenBank/DDBJ databases">
        <authorList>
            <person name="Cohen D.B."/>
            <person name="Kent A.D."/>
        </authorList>
    </citation>
    <scope>NUCLEOTIDE SEQUENCE [LARGE SCALE GENOMIC DNA]</scope>
    <source>
        <strain evidence="1 2">CCAP 1448/3</strain>
    </source>
</reference>
<dbReference type="Proteomes" id="UP000238762">
    <property type="component" value="Unassembled WGS sequence"/>
</dbReference>
<accession>A0A2T1BWW3</accession>
<evidence type="ECO:0000313" key="2">
    <source>
        <dbReference type="Proteomes" id="UP000238762"/>
    </source>
</evidence>
<organism evidence="1 2">
    <name type="scientific">Merismopedia glauca CCAP 1448/3</name>
    <dbReference type="NCBI Taxonomy" id="1296344"/>
    <lineage>
        <taxon>Bacteria</taxon>
        <taxon>Bacillati</taxon>
        <taxon>Cyanobacteriota</taxon>
        <taxon>Cyanophyceae</taxon>
        <taxon>Synechococcales</taxon>
        <taxon>Merismopediaceae</taxon>
        <taxon>Merismopedia</taxon>
    </lineage>
</organism>
<dbReference type="AlphaFoldDB" id="A0A2T1BWW3"/>
<gene>
    <name evidence="1" type="ORF">C7B64_23180</name>
</gene>
<dbReference type="EMBL" id="PVWJ01000199">
    <property type="protein sequence ID" value="PSB00505.1"/>
    <property type="molecule type" value="Genomic_DNA"/>
</dbReference>
<proteinExistence type="predicted"/>
<dbReference type="OrthoDB" id="579898at2"/>
<evidence type="ECO:0000313" key="1">
    <source>
        <dbReference type="EMBL" id="PSB00505.1"/>
    </source>
</evidence>
<protein>
    <recommendedName>
        <fullName evidence="3">ERF family protein</fullName>
    </recommendedName>
</protein>